<evidence type="ECO:0000313" key="3">
    <source>
        <dbReference type="Proteomes" id="UP000032430"/>
    </source>
</evidence>
<dbReference type="HOGENOM" id="CLU_043787_0_0_6"/>
<dbReference type="Proteomes" id="UP000032430">
    <property type="component" value="Chromosome I"/>
</dbReference>
<feature type="transmembrane region" description="Helical" evidence="1">
    <location>
        <begin position="281"/>
        <end position="301"/>
    </location>
</feature>
<keyword evidence="1" id="KW-0812">Transmembrane</keyword>
<protein>
    <recommendedName>
        <fullName evidence="4">Coiled-coil protein</fullName>
    </recommendedName>
</protein>
<feature type="transmembrane region" description="Helical" evidence="1">
    <location>
        <begin position="245"/>
        <end position="275"/>
    </location>
</feature>
<dbReference type="AlphaFoldDB" id="A0A098GBI5"/>
<proteinExistence type="predicted"/>
<keyword evidence="3" id="KW-1185">Reference proteome</keyword>
<name>A0A098GBI5_9GAMM</name>
<evidence type="ECO:0000313" key="2">
    <source>
        <dbReference type="EMBL" id="CEG58841.1"/>
    </source>
</evidence>
<keyword evidence="1" id="KW-0472">Membrane</keyword>
<dbReference type="RefSeq" id="WP_052674016.1">
    <property type="nucleotide sequence ID" value="NZ_LN614827.1"/>
</dbReference>
<sequence length="423" mass="47050">MSMSVKIVLGKRSQELIEQYINLCPFHVTELKQFASSLDSMQLIAWLRDDVTIPSYVSLRSRQEIEFVLALLRVELLNDLLNSLAGENPSKEVTEEPSSEYATLKLILLALAGTLFAGCEGFDSITTMLGVLSLPSVLILIAGLAFSILSIVVFYSYDLIQVSKNLGVPLREAPKLLDIYLQQMNGIKNLRKKIEGYQLATLPLEELIQLQQTLVMLQIRFQSVAEASNQFNNALNSSKIQRGKFIVTSLAGLLFFGSGFFAGQSVAMFVAAFYIPAVLPTFWPVILFSTLVGIAAFALYWHLEQDGLNKLVSGWFGLDEDKIEQVCNTKRLDSESHKLELLKQKIISTARLTGHLDTLQNELIRVHEKEEVPPSDPTVQPPPISTTKIGDNIFSFHAHPKGVVPKEAKDDLDSKDTFTASCR</sequence>
<gene>
    <name evidence="2" type="ORF">LFA_3510</name>
</gene>
<dbReference type="EMBL" id="LN614827">
    <property type="protein sequence ID" value="CEG58841.1"/>
    <property type="molecule type" value="Genomic_DNA"/>
</dbReference>
<keyword evidence="1" id="KW-1133">Transmembrane helix</keyword>
<organism evidence="2 3">
    <name type="scientific">Legionella fallonii LLAP-10</name>
    <dbReference type="NCBI Taxonomy" id="1212491"/>
    <lineage>
        <taxon>Bacteria</taxon>
        <taxon>Pseudomonadati</taxon>
        <taxon>Pseudomonadota</taxon>
        <taxon>Gammaproteobacteria</taxon>
        <taxon>Legionellales</taxon>
        <taxon>Legionellaceae</taxon>
        <taxon>Legionella</taxon>
    </lineage>
</organism>
<feature type="transmembrane region" description="Helical" evidence="1">
    <location>
        <begin position="137"/>
        <end position="157"/>
    </location>
</feature>
<evidence type="ECO:0008006" key="4">
    <source>
        <dbReference type="Google" id="ProtNLM"/>
    </source>
</evidence>
<accession>A0A098GBI5</accession>
<evidence type="ECO:0000256" key="1">
    <source>
        <dbReference type="SAM" id="Phobius"/>
    </source>
</evidence>
<dbReference type="KEGG" id="lfa:LFA_3510"/>
<dbReference type="OrthoDB" id="5653038at2"/>
<reference evidence="3" key="1">
    <citation type="submission" date="2014-09" db="EMBL/GenBank/DDBJ databases">
        <authorList>
            <person name="Gomez-Valero L."/>
        </authorList>
    </citation>
    <scope>NUCLEOTIDE SEQUENCE [LARGE SCALE GENOMIC DNA]</scope>
    <source>
        <strain evidence="3">ATCC700992</strain>
    </source>
</reference>